<dbReference type="Gene3D" id="1.10.510.10">
    <property type="entry name" value="Transferase(Phosphotransferase) domain 1"/>
    <property type="match status" value="1"/>
</dbReference>
<evidence type="ECO:0000256" key="8">
    <source>
        <dbReference type="ARBA" id="ARBA00037982"/>
    </source>
</evidence>
<evidence type="ECO:0000256" key="3">
    <source>
        <dbReference type="ARBA" id="ARBA00022679"/>
    </source>
</evidence>
<keyword evidence="4" id="KW-0547">Nucleotide-binding</keyword>
<keyword evidence="13" id="KW-0648">Protein biosynthesis</keyword>
<dbReference type="PROSITE" id="PS50011">
    <property type="entry name" value="PROTEIN_KINASE_DOM"/>
    <property type="match status" value="1"/>
</dbReference>
<dbReference type="Pfam" id="PF00069">
    <property type="entry name" value="Pkinase"/>
    <property type="match status" value="2"/>
</dbReference>
<dbReference type="PANTHER" id="PTHR11042:SF160">
    <property type="entry name" value="EUKARYOTIC TRANSLATION INITIATION FACTOR 2-ALPHA KINASE 1"/>
    <property type="match status" value="1"/>
</dbReference>
<accession>A0A1V9ZGZ0</accession>
<evidence type="ECO:0000256" key="11">
    <source>
        <dbReference type="SAM" id="MobiDB-lite"/>
    </source>
</evidence>
<dbReference type="GO" id="GO:0005634">
    <property type="term" value="C:nucleus"/>
    <property type="evidence" value="ECO:0007669"/>
    <property type="project" value="TreeGrafter"/>
</dbReference>
<keyword evidence="6" id="KW-0067">ATP-binding</keyword>
<dbReference type="GO" id="GO:0003743">
    <property type="term" value="F:translation initiation factor activity"/>
    <property type="evidence" value="ECO:0007669"/>
    <property type="project" value="UniProtKB-KW"/>
</dbReference>
<evidence type="ECO:0000256" key="1">
    <source>
        <dbReference type="ARBA" id="ARBA00012513"/>
    </source>
</evidence>
<comment type="caution">
    <text evidence="13">The sequence shown here is derived from an EMBL/GenBank/DDBJ whole genome shotgun (WGS) entry which is preliminary data.</text>
</comment>
<evidence type="ECO:0000256" key="9">
    <source>
        <dbReference type="ARBA" id="ARBA00048659"/>
    </source>
</evidence>
<evidence type="ECO:0000313" key="13">
    <source>
        <dbReference type="EMBL" id="OQR97255.1"/>
    </source>
</evidence>
<dbReference type="InterPro" id="IPR011009">
    <property type="entry name" value="Kinase-like_dom_sf"/>
</dbReference>
<dbReference type="SMART" id="SM00220">
    <property type="entry name" value="S_TKc"/>
    <property type="match status" value="1"/>
</dbReference>
<name>A0A1V9ZGZ0_ACHHY</name>
<dbReference type="Gene3D" id="3.30.200.20">
    <property type="entry name" value="Phosphorylase Kinase, domain 1"/>
    <property type="match status" value="1"/>
</dbReference>
<gene>
    <name evidence="13" type="ORF">ACHHYP_12323</name>
</gene>
<dbReference type="Proteomes" id="UP000243579">
    <property type="component" value="Unassembled WGS sequence"/>
</dbReference>
<reference evidence="13 14" key="1">
    <citation type="journal article" date="2014" name="Genome Biol. Evol.">
        <title>The secreted proteins of Achlya hypogyna and Thraustotheca clavata identify the ancestral oomycete secretome and reveal gene acquisitions by horizontal gene transfer.</title>
        <authorList>
            <person name="Misner I."/>
            <person name="Blouin N."/>
            <person name="Leonard G."/>
            <person name="Richards T.A."/>
            <person name="Lane C.E."/>
        </authorList>
    </citation>
    <scope>NUCLEOTIDE SEQUENCE [LARGE SCALE GENOMIC DNA]</scope>
    <source>
        <strain evidence="13 14">ATCC 48635</strain>
    </source>
</reference>
<keyword evidence="13" id="KW-0396">Initiation factor</keyword>
<evidence type="ECO:0000313" key="14">
    <source>
        <dbReference type="Proteomes" id="UP000243579"/>
    </source>
</evidence>
<keyword evidence="3" id="KW-0808">Transferase</keyword>
<feature type="domain" description="Protein kinase" evidence="12">
    <location>
        <begin position="157"/>
        <end position="497"/>
    </location>
</feature>
<evidence type="ECO:0000256" key="10">
    <source>
        <dbReference type="ARBA" id="ARBA00048977"/>
    </source>
</evidence>
<dbReference type="SUPFAM" id="SSF56112">
    <property type="entry name" value="Protein kinase-like (PK-like)"/>
    <property type="match status" value="1"/>
</dbReference>
<feature type="compositionally biased region" description="Basic residues" evidence="11">
    <location>
        <begin position="48"/>
        <end position="70"/>
    </location>
</feature>
<keyword evidence="7" id="KW-0652">Protein synthesis inhibitor</keyword>
<feature type="compositionally biased region" description="Low complexity" evidence="11">
    <location>
        <begin position="99"/>
        <end position="128"/>
    </location>
</feature>
<proteinExistence type="inferred from homology"/>
<dbReference type="GO" id="GO:0005737">
    <property type="term" value="C:cytoplasm"/>
    <property type="evidence" value="ECO:0007669"/>
    <property type="project" value="TreeGrafter"/>
</dbReference>
<feature type="compositionally biased region" description="Basic and acidic residues" evidence="11">
    <location>
        <begin position="85"/>
        <end position="95"/>
    </location>
</feature>
<comment type="catalytic activity">
    <reaction evidence="9">
        <text>L-threonyl-[protein] + ATP = O-phospho-L-threonyl-[protein] + ADP + H(+)</text>
        <dbReference type="Rhea" id="RHEA:46608"/>
        <dbReference type="Rhea" id="RHEA-COMP:11060"/>
        <dbReference type="Rhea" id="RHEA-COMP:11605"/>
        <dbReference type="ChEBI" id="CHEBI:15378"/>
        <dbReference type="ChEBI" id="CHEBI:30013"/>
        <dbReference type="ChEBI" id="CHEBI:30616"/>
        <dbReference type="ChEBI" id="CHEBI:61977"/>
        <dbReference type="ChEBI" id="CHEBI:456216"/>
        <dbReference type="EC" id="2.7.11.1"/>
    </reaction>
    <physiologicalReaction direction="left-to-right" evidence="9">
        <dbReference type="Rhea" id="RHEA:46609"/>
    </physiologicalReaction>
</comment>
<evidence type="ECO:0000256" key="6">
    <source>
        <dbReference type="ARBA" id="ARBA00022840"/>
    </source>
</evidence>
<keyword evidence="2" id="KW-0723">Serine/threonine-protein kinase</keyword>
<dbReference type="OrthoDB" id="341578at2759"/>
<evidence type="ECO:0000256" key="4">
    <source>
        <dbReference type="ARBA" id="ARBA00022741"/>
    </source>
</evidence>
<dbReference type="PROSITE" id="PS00108">
    <property type="entry name" value="PROTEIN_KINASE_ST"/>
    <property type="match status" value="1"/>
</dbReference>
<keyword evidence="5 13" id="KW-0418">Kinase</keyword>
<dbReference type="GO" id="GO:0005524">
    <property type="term" value="F:ATP binding"/>
    <property type="evidence" value="ECO:0007669"/>
    <property type="project" value="UniProtKB-KW"/>
</dbReference>
<dbReference type="PANTHER" id="PTHR11042">
    <property type="entry name" value="EUKARYOTIC TRANSLATION INITIATION FACTOR 2-ALPHA KINASE EIF2-ALPHA KINASE -RELATED"/>
    <property type="match status" value="1"/>
</dbReference>
<evidence type="ECO:0000259" key="12">
    <source>
        <dbReference type="PROSITE" id="PS50011"/>
    </source>
</evidence>
<evidence type="ECO:0000256" key="5">
    <source>
        <dbReference type="ARBA" id="ARBA00022777"/>
    </source>
</evidence>
<dbReference type="InterPro" id="IPR050339">
    <property type="entry name" value="CC_SR_Kinase"/>
</dbReference>
<dbReference type="EMBL" id="JNBR01000120">
    <property type="protein sequence ID" value="OQR97255.1"/>
    <property type="molecule type" value="Genomic_DNA"/>
</dbReference>
<comment type="similarity">
    <text evidence="8">Belongs to the protein kinase superfamily. Ser/Thr protein kinase family. GCN2 subfamily.</text>
</comment>
<organism evidence="13 14">
    <name type="scientific">Achlya hypogyna</name>
    <name type="common">Oomycete</name>
    <name type="synonym">Protoachlya hypogyna</name>
    <dbReference type="NCBI Taxonomy" id="1202772"/>
    <lineage>
        <taxon>Eukaryota</taxon>
        <taxon>Sar</taxon>
        <taxon>Stramenopiles</taxon>
        <taxon>Oomycota</taxon>
        <taxon>Saprolegniomycetes</taxon>
        <taxon>Saprolegniales</taxon>
        <taxon>Achlyaceae</taxon>
        <taxon>Achlya</taxon>
    </lineage>
</organism>
<comment type="catalytic activity">
    <reaction evidence="10">
        <text>L-seryl-[protein] + ATP = O-phospho-L-seryl-[protein] + ADP + H(+)</text>
        <dbReference type="Rhea" id="RHEA:17989"/>
        <dbReference type="Rhea" id="RHEA-COMP:9863"/>
        <dbReference type="Rhea" id="RHEA-COMP:11604"/>
        <dbReference type="ChEBI" id="CHEBI:15378"/>
        <dbReference type="ChEBI" id="CHEBI:29999"/>
        <dbReference type="ChEBI" id="CHEBI:30616"/>
        <dbReference type="ChEBI" id="CHEBI:83421"/>
        <dbReference type="ChEBI" id="CHEBI:456216"/>
        <dbReference type="EC" id="2.7.11.1"/>
    </reaction>
    <physiologicalReaction direction="left-to-right" evidence="10">
        <dbReference type="Rhea" id="RHEA:17990"/>
    </physiologicalReaction>
</comment>
<dbReference type="CDD" id="cd13996">
    <property type="entry name" value="STKc_EIF2AK"/>
    <property type="match status" value="1"/>
</dbReference>
<dbReference type="AlphaFoldDB" id="A0A1V9ZGZ0"/>
<protein>
    <recommendedName>
        <fullName evidence="1">non-specific serine/threonine protein kinase</fullName>
        <ecNumber evidence="1">2.7.11.1</ecNumber>
    </recommendedName>
</protein>
<dbReference type="EC" id="2.7.11.1" evidence="1"/>
<evidence type="ECO:0000256" key="2">
    <source>
        <dbReference type="ARBA" id="ARBA00022527"/>
    </source>
</evidence>
<keyword evidence="14" id="KW-1185">Reference proteome</keyword>
<evidence type="ECO:0000256" key="7">
    <source>
        <dbReference type="ARBA" id="ARBA00023193"/>
    </source>
</evidence>
<feature type="region of interest" description="Disordered" evidence="11">
    <location>
        <begin position="23"/>
        <end position="142"/>
    </location>
</feature>
<dbReference type="STRING" id="1202772.A0A1V9ZGZ0"/>
<sequence length="522" mass="56581">MNPATTLTASASAAVLLGKLAKRPQPPVVDKTNPFIGYFHKQPSPPPRLHHAPRPSTKHHPSNKQYHAHQRFTEYLTSHAPPRRPPYEHKPRKLPDPPSSASSSTTATSTSSSASSSVTASFSRRNSSVELREDQQAIAKAPPPTLPFFAARFERDFKALRVLGQGGQGCVTEVESNLDHQKYAIKKVRVPGTDGREKNRHLTQSLREVHLMANLPGHPNIVRYYTSWLEEEAPVAVAKAAVDDDDDDASVASEEFLSYDAGGSCGFEFESADDLDTGASVDAPAEVRDATSPAMELCKQTDAISNLAAWLRSTSEARVRTSAGHDLAMQLFTDVVRGVKHIHAFGVIHRDIKPDNIFLHNGVAKVGDFGLAKHMHETGDDATPELSPSPTDGGSHTTALGTFLYASPEQVGRGQGPKATFYSEKSDIFALGVMLLELCSSFATIMERVQVLTAVRHGVLPAAAQMAFPVEMGLVAKMTALDPRDRPSADDIFHALAPTWGGVLRAFHDKAWLQLDTQASVV</sequence>
<dbReference type="InterPro" id="IPR000719">
    <property type="entry name" value="Prot_kinase_dom"/>
</dbReference>
<dbReference type="GO" id="GO:0017148">
    <property type="term" value="P:negative regulation of translation"/>
    <property type="evidence" value="ECO:0007669"/>
    <property type="project" value="UniProtKB-KW"/>
</dbReference>
<dbReference type="InterPro" id="IPR008271">
    <property type="entry name" value="Ser/Thr_kinase_AS"/>
</dbReference>
<dbReference type="GO" id="GO:0004694">
    <property type="term" value="F:eukaryotic translation initiation factor 2alpha kinase activity"/>
    <property type="evidence" value="ECO:0007669"/>
    <property type="project" value="TreeGrafter"/>
</dbReference>